<keyword evidence="6" id="KW-1185">Reference proteome</keyword>
<organism evidence="5 6">
    <name type="scientific">Nocardioides immobilis</name>
    <dbReference type="NCBI Taxonomy" id="2049295"/>
    <lineage>
        <taxon>Bacteria</taxon>
        <taxon>Bacillati</taxon>
        <taxon>Actinomycetota</taxon>
        <taxon>Actinomycetes</taxon>
        <taxon>Propionibacteriales</taxon>
        <taxon>Nocardioidaceae</taxon>
        <taxon>Nocardioides</taxon>
    </lineage>
</organism>
<dbReference type="SMART" id="SM00822">
    <property type="entry name" value="PKS_KR"/>
    <property type="match status" value="1"/>
</dbReference>
<dbReference type="PANTHER" id="PTHR24322:SF736">
    <property type="entry name" value="RETINOL DEHYDROGENASE 10"/>
    <property type="match status" value="1"/>
</dbReference>
<keyword evidence="2" id="KW-0560">Oxidoreductase</keyword>
<dbReference type="Proteomes" id="UP000283644">
    <property type="component" value="Unassembled WGS sequence"/>
</dbReference>
<evidence type="ECO:0000256" key="1">
    <source>
        <dbReference type="ARBA" id="ARBA00006484"/>
    </source>
</evidence>
<dbReference type="SUPFAM" id="SSF51735">
    <property type="entry name" value="NAD(P)-binding Rossmann-fold domains"/>
    <property type="match status" value="1"/>
</dbReference>
<feature type="domain" description="Ketoreductase" evidence="4">
    <location>
        <begin position="11"/>
        <end position="191"/>
    </location>
</feature>
<accession>A0A417Y8E1</accession>
<dbReference type="CDD" id="cd05233">
    <property type="entry name" value="SDR_c"/>
    <property type="match status" value="1"/>
</dbReference>
<dbReference type="Pfam" id="PF00106">
    <property type="entry name" value="adh_short"/>
    <property type="match status" value="1"/>
</dbReference>
<evidence type="ECO:0000313" key="5">
    <source>
        <dbReference type="EMBL" id="RHW28973.1"/>
    </source>
</evidence>
<dbReference type="InterPro" id="IPR036291">
    <property type="entry name" value="NAD(P)-bd_dom_sf"/>
</dbReference>
<dbReference type="RefSeq" id="WP_118922727.1">
    <property type="nucleotide sequence ID" value="NZ_QXGH01000009.1"/>
</dbReference>
<protein>
    <submittedName>
        <fullName evidence="5">SDR family oxidoreductase</fullName>
    </submittedName>
</protein>
<gene>
    <name evidence="5" type="ORF">D0Z08_02070</name>
</gene>
<dbReference type="NCBIfam" id="NF005878">
    <property type="entry name" value="PRK07825.1"/>
    <property type="match status" value="1"/>
</dbReference>
<dbReference type="AlphaFoldDB" id="A0A417Y8E1"/>
<evidence type="ECO:0000256" key="3">
    <source>
        <dbReference type="RuleBase" id="RU000363"/>
    </source>
</evidence>
<dbReference type="PANTHER" id="PTHR24322">
    <property type="entry name" value="PKSB"/>
    <property type="match status" value="1"/>
</dbReference>
<dbReference type="PRINTS" id="PR00081">
    <property type="entry name" value="GDHRDH"/>
</dbReference>
<name>A0A417Y8E1_9ACTN</name>
<dbReference type="PRINTS" id="PR00080">
    <property type="entry name" value="SDRFAMILY"/>
</dbReference>
<reference evidence="5 6" key="1">
    <citation type="submission" date="2018-09" db="EMBL/GenBank/DDBJ databases">
        <title>Genome sequencing of Nocardioides immobilis CCTCC AB 2017083 for comparison to Nocardioides silvaticus.</title>
        <authorList>
            <person name="Li C."/>
            <person name="Wang G."/>
        </authorList>
    </citation>
    <scope>NUCLEOTIDE SEQUENCE [LARGE SCALE GENOMIC DNA]</scope>
    <source>
        <strain evidence="5 6">CCTCC AB 2017083</strain>
    </source>
</reference>
<dbReference type="InterPro" id="IPR057326">
    <property type="entry name" value="KR_dom"/>
</dbReference>
<comment type="similarity">
    <text evidence="1 3">Belongs to the short-chain dehydrogenases/reductases (SDR) family.</text>
</comment>
<sequence length="282" mass="29583">MSESAEQLKGRVVAITGAGRGIGAATAAALTREGARVAIGDIDLDIAKATAERIGGDTLALPLDVTSAGSVAAFMDTVESNLGPIDVYINNAGVMPLSCLLDEDDATIDRIFAINTRAMIHGTREAARRMLPRGHGHIINVASTAGKAGIAGSATYSASKAAVIQYTEGAYAELHPQGLDFSIVMPGITRTELTAGVEDMPAFRAITPELVADAIVAAVLKPRLEVFVPASARPLFNITRLLPFSVGQWIGKKMGADHVFMDALDRPERSSYEARATGKDPQ</sequence>
<dbReference type="OrthoDB" id="9775296at2"/>
<dbReference type="GO" id="GO:0016616">
    <property type="term" value="F:oxidoreductase activity, acting on the CH-OH group of donors, NAD or NADP as acceptor"/>
    <property type="evidence" value="ECO:0007669"/>
    <property type="project" value="TreeGrafter"/>
</dbReference>
<evidence type="ECO:0000259" key="4">
    <source>
        <dbReference type="SMART" id="SM00822"/>
    </source>
</evidence>
<comment type="caution">
    <text evidence="5">The sequence shown here is derived from an EMBL/GenBank/DDBJ whole genome shotgun (WGS) entry which is preliminary data.</text>
</comment>
<dbReference type="InterPro" id="IPR002347">
    <property type="entry name" value="SDR_fam"/>
</dbReference>
<dbReference type="Gene3D" id="3.40.50.720">
    <property type="entry name" value="NAD(P)-binding Rossmann-like Domain"/>
    <property type="match status" value="1"/>
</dbReference>
<evidence type="ECO:0000313" key="6">
    <source>
        <dbReference type="Proteomes" id="UP000283644"/>
    </source>
</evidence>
<evidence type="ECO:0000256" key="2">
    <source>
        <dbReference type="ARBA" id="ARBA00023002"/>
    </source>
</evidence>
<dbReference type="EMBL" id="QXGH01000009">
    <property type="protein sequence ID" value="RHW28973.1"/>
    <property type="molecule type" value="Genomic_DNA"/>
</dbReference>
<proteinExistence type="inferred from homology"/>